<dbReference type="AlphaFoldDB" id="A0A1Y6CSD6"/>
<dbReference type="RefSeq" id="WP_085127484.1">
    <property type="nucleotide sequence ID" value="NZ_FWZX01000065.1"/>
</dbReference>
<protein>
    <submittedName>
        <fullName evidence="1">Uncharacterized protein</fullName>
    </submittedName>
</protein>
<organism evidence="1 2">
    <name type="scientific">Tistlia consotensis USBA 355</name>
    <dbReference type="NCBI Taxonomy" id="560819"/>
    <lineage>
        <taxon>Bacteria</taxon>
        <taxon>Pseudomonadati</taxon>
        <taxon>Pseudomonadota</taxon>
        <taxon>Alphaproteobacteria</taxon>
        <taxon>Rhodospirillales</taxon>
        <taxon>Rhodovibrionaceae</taxon>
        <taxon>Tistlia</taxon>
    </lineage>
</organism>
<sequence length="151" mass="16683">MDFLRLLDRIELVAVPEAPSQAPASHDIDQQLRRWLNEAIERSPLDRAEIAEAMTALAGRPVTKPMLDTWTGSARPNRMPADLLPAFCIAAGTNHVMERLAADIGARLSDTQEARLARLGQWALLIAYGQDEQRRIASSLPPLPLLQEAAR</sequence>
<reference evidence="1 2" key="1">
    <citation type="submission" date="2017-04" db="EMBL/GenBank/DDBJ databases">
        <authorList>
            <person name="Afonso C.L."/>
            <person name="Miller P.J."/>
            <person name="Scott M.A."/>
            <person name="Spackman E."/>
            <person name="Goraichik I."/>
            <person name="Dimitrov K.M."/>
            <person name="Suarez D.L."/>
            <person name="Swayne D.E."/>
        </authorList>
    </citation>
    <scope>NUCLEOTIDE SEQUENCE [LARGE SCALE GENOMIC DNA]</scope>
    <source>
        <strain evidence="1 2">USBA 355</strain>
    </source>
</reference>
<proteinExistence type="predicted"/>
<dbReference type="STRING" id="560819.SAMN05428998_1654"/>
<dbReference type="Proteomes" id="UP000192917">
    <property type="component" value="Unassembled WGS sequence"/>
</dbReference>
<accession>A0A1Y6CSD6</accession>
<keyword evidence="2" id="KW-1185">Reference proteome</keyword>
<evidence type="ECO:0000313" key="1">
    <source>
        <dbReference type="EMBL" id="SMF85529.1"/>
    </source>
</evidence>
<name>A0A1Y6CSD6_9PROT</name>
<gene>
    <name evidence="1" type="ORF">SAMN05428998_1654</name>
</gene>
<evidence type="ECO:0000313" key="2">
    <source>
        <dbReference type="Proteomes" id="UP000192917"/>
    </source>
</evidence>
<dbReference type="EMBL" id="FWZX01000065">
    <property type="protein sequence ID" value="SMF85529.1"/>
    <property type="molecule type" value="Genomic_DNA"/>
</dbReference>